<dbReference type="SUPFAM" id="SSF161098">
    <property type="entry name" value="MetI-like"/>
    <property type="match status" value="1"/>
</dbReference>
<evidence type="ECO:0000259" key="8">
    <source>
        <dbReference type="PROSITE" id="PS50928"/>
    </source>
</evidence>
<comment type="similarity">
    <text evidence="7">Belongs to the binding-protein-dependent transport system permease family.</text>
</comment>
<feature type="domain" description="ABC transmembrane type-1" evidence="8">
    <location>
        <begin position="95"/>
        <end position="298"/>
    </location>
</feature>
<feature type="transmembrane region" description="Helical" evidence="7">
    <location>
        <begin position="171"/>
        <end position="191"/>
    </location>
</feature>
<comment type="subcellular location">
    <subcellularLocation>
        <location evidence="1 7">Cell membrane</location>
        <topology evidence="1 7">Multi-pass membrane protein</topology>
    </subcellularLocation>
</comment>
<dbReference type="InterPro" id="IPR045621">
    <property type="entry name" value="BPD_transp_1_N"/>
</dbReference>
<keyword evidence="5 7" id="KW-1133">Transmembrane helix</keyword>
<feature type="transmembrane region" description="Helical" evidence="7">
    <location>
        <begin position="12"/>
        <end position="30"/>
    </location>
</feature>
<feature type="transmembrane region" description="Helical" evidence="7">
    <location>
        <begin position="274"/>
        <end position="294"/>
    </location>
</feature>
<keyword evidence="4 7" id="KW-0812">Transmembrane</keyword>
<dbReference type="InterPro" id="IPR035906">
    <property type="entry name" value="MetI-like_sf"/>
</dbReference>
<dbReference type="Pfam" id="PF19300">
    <property type="entry name" value="BPD_transp_1_N"/>
    <property type="match status" value="1"/>
</dbReference>
<dbReference type="InterPro" id="IPR000515">
    <property type="entry name" value="MetI-like"/>
</dbReference>
<reference evidence="10" key="1">
    <citation type="journal article" date="2019" name="Int. J. Syst. Evol. Microbiol.">
        <title>The Global Catalogue of Microorganisms (GCM) 10K type strain sequencing project: providing services to taxonomists for standard genome sequencing and annotation.</title>
        <authorList>
            <consortium name="The Broad Institute Genomics Platform"/>
            <consortium name="The Broad Institute Genome Sequencing Center for Infectious Disease"/>
            <person name="Wu L."/>
            <person name="Ma J."/>
        </authorList>
    </citation>
    <scope>NUCLEOTIDE SEQUENCE [LARGE SCALE GENOMIC DNA]</scope>
    <source>
        <strain evidence="10">JCM 18961</strain>
    </source>
</reference>
<keyword evidence="6 7" id="KW-0472">Membrane</keyword>
<evidence type="ECO:0000256" key="3">
    <source>
        <dbReference type="ARBA" id="ARBA00022475"/>
    </source>
</evidence>
<evidence type="ECO:0000256" key="2">
    <source>
        <dbReference type="ARBA" id="ARBA00022448"/>
    </source>
</evidence>
<organism evidence="9 10">
    <name type="scientific">Pedococcus ginsenosidimutans</name>
    <dbReference type="NCBI Taxonomy" id="490570"/>
    <lineage>
        <taxon>Bacteria</taxon>
        <taxon>Bacillati</taxon>
        <taxon>Actinomycetota</taxon>
        <taxon>Actinomycetes</taxon>
        <taxon>Micrococcales</taxon>
        <taxon>Intrasporangiaceae</taxon>
        <taxon>Pedococcus</taxon>
    </lineage>
</organism>
<feature type="transmembrane region" description="Helical" evidence="7">
    <location>
        <begin position="131"/>
        <end position="151"/>
    </location>
</feature>
<evidence type="ECO:0000313" key="9">
    <source>
        <dbReference type="EMBL" id="GAA4719784.1"/>
    </source>
</evidence>
<proteinExistence type="inferred from homology"/>
<dbReference type="CDD" id="cd06261">
    <property type="entry name" value="TM_PBP2"/>
    <property type="match status" value="1"/>
</dbReference>
<evidence type="ECO:0000256" key="4">
    <source>
        <dbReference type="ARBA" id="ARBA00022692"/>
    </source>
</evidence>
<keyword evidence="2 7" id="KW-0813">Transport</keyword>
<gene>
    <name evidence="9" type="ORF">GCM10025782_16460</name>
</gene>
<evidence type="ECO:0000313" key="10">
    <source>
        <dbReference type="Proteomes" id="UP001500556"/>
    </source>
</evidence>
<dbReference type="Proteomes" id="UP001500556">
    <property type="component" value="Unassembled WGS sequence"/>
</dbReference>
<dbReference type="PANTHER" id="PTHR43163:SF7">
    <property type="entry name" value="DIPEPTIDE-TRANSPORT INTEGRAL MEMBRANE PROTEIN ABC TRANSPORTER DPPB-RELATED"/>
    <property type="match status" value="1"/>
</dbReference>
<dbReference type="Gene3D" id="1.10.3720.10">
    <property type="entry name" value="MetI-like"/>
    <property type="match status" value="1"/>
</dbReference>
<accession>A0ABP8Y4W8</accession>
<feature type="transmembrane region" description="Helical" evidence="7">
    <location>
        <begin position="101"/>
        <end position="122"/>
    </location>
</feature>
<protein>
    <submittedName>
        <fullName evidence="9">ABC transporter permease</fullName>
    </submittedName>
</protein>
<sequence>MYKYILRRLIQMIPVLLGATFIIFAMVYALPGDPTIGLCGERPCPAAFVAEFRDKHGLNDPLHVRYLTYMGNLLQGDLGTNFRDIKVVDELAQRYPVTTKLAAMAIIFETVIGIIAGVLAGIRKGKFIDNLVLVSTLFVISVPVFVIGVSLQYTFGLKWPIFPATVGSDATVYRLILPAFVLGSASIAYAARLTRTNLVENLRADYLRTAVAKGMSRPRMLGVHALRNSLIPVVTFIGADFGGLLGGAIVTERIFNIQGVGGFLFTGIRNRDPVSVVGTVTILVLVFLVVNLLVDLLYGVLDPRISHD</sequence>
<evidence type="ECO:0000256" key="5">
    <source>
        <dbReference type="ARBA" id="ARBA00022989"/>
    </source>
</evidence>
<dbReference type="RefSeq" id="WP_345502412.1">
    <property type="nucleotide sequence ID" value="NZ_BAABLO010000004.1"/>
</dbReference>
<dbReference type="Pfam" id="PF00528">
    <property type="entry name" value="BPD_transp_1"/>
    <property type="match status" value="1"/>
</dbReference>
<dbReference type="PANTHER" id="PTHR43163">
    <property type="entry name" value="DIPEPTIDE TRANSPORT SYSTEM PERMEASE PROTEIN DPPB-RELATED"/>
    <property type="match status" value="1"/>
</dbReference>
<dbReference type="PROSITE" id="PS50928">
    <property type="entry name" value="ABC_TM1"/>
    <property type="match status" value="1"/>
</dbReference>
<keyword evidence="3" id="KW-1003">Cell membrane</keyword>
<evidence type="ECO:0000256" key="7">
    <source>
        <dbReference type="RuleBase" id="RU363032"/>
    </source>
</evidence>
<keyword evidence="10" id="KW-1185">Reference proteome</keyword>
<name>A0ABP8Y4W8_9MICO</name>
<comment type="caution">
    <text evidence="9">The sequence shown here is derived from an EMBL/GenBank/DDBJ whole genome shotgun (WGS) entry which is preliminary data.</text>
</comment>
<dbReference type="EMBL" id="BAABLO010000004">
    <property type="protein sequence ID" value="GAA4719784.1"/>
    <property type="molecule type" value="Genomic_DNA"/>
</dbReference>
<evidence type="ECO:0000256" key="1">
    <source>
        <dbReference type="ARBA" id="ARBA00004651"/>
    </source>
</evidence>
<evidence type="ECO:0000256" key="6">
    <source>
        <dbReference type="ARBA" id="ARBA00023136"/>
    </source>
</evidence>